<gene>
    <name evidence="1" type="ORF">KGA66_14165</name>
</gene>
<dbReference type="EMBL" id="JAGSXH010000044">
    <property type="protein sequence ID" value="MBS2964200.1"/>
    <property type="molecule type" value="Genomic_DNA"/>
</dbReference>
<sequence length="129" mass="12667">MDPLTVSAVATAIDSALGAAAADAGKSAWAALVKLVRSAFPQRAAAARAVEQLSAGGRDDEGSVIDLSAELVTLARGDAQFEAALRQWLSGAAAAAVDGGTTTNVITGGATVSGNVVQARDVGSISFGP</sequence>
<comment type="caution">
    <text evidence="1">The sequence shown here is derived from an EMBL/GenBank/DDBJ whole genome shotgun (WGS) entry which is preliminary data.</text>
</comment>
<evidence type="ECO:0000313" key="2">
    <source>
        <dbReference type="Proteomes" id="UP000677913"/>
    </source>
</evidence>
<proteinExistence type="predicted"/>
<organism evidence="1 2">
    <name type="scientific">Actinocrinis puniceicyclus</name>
    <dbReference type="NCBI Taxonomy" id="977794"/>
    <lineage>
        <taxon>Bacteria</taxon>
        <taxon>Bacillati</taxon>
        <taxon>Actinomycetota</taxon>
        <taxon>Actinomycetes</taxon>
        <taxon>Catenulisporales</taxon>
        <taxon>Actinospicaceae</taxon>
        <taxon>Actinocrinis</taxon>
    </lineage>
</organism>
<protein>
    <submittedName>
        <fullName evidence="1">Uncharacterized protein</fullName>
    </submittedName>
</protein>
<dbReference type="AlphaFoldDB" id="A0A8J7WRG2"/>
<evidence type="ECO:0000313" key="1">
    <source>
        <dbReference type="EMBL" id="MBS2964200.1"/>
    </source>
</evidence>
<accession>A0A8J7WRG2</accession>
<reference evidence="1" key="1">
    <citation type="submission" date="2021-04" db="EMBL/GenBank/DDBJ databases">
        <title>Genome based classification of Actinospica acidithermotolerans sp. nov., an actinobacterium isolated from an Indonesian hot spring.</title>
        <authorList>
            <person name="Kusuma A.B."/>
            <person name="Putra K.E."/>
            <person name="Nafisah S."/>
            <person name="Loh J."/>
            <person name="Nouioui I."/>
            <person name="Goodfellow M."/>
        </authorList>
    </citation>
    <scope>NUCLEOTIDE SEQUENCE</scope>
    <source>
        <strain evidence="1">DSM 45618</strain>
    </source>
</reference>
<name>A0A8J7WRG2_9ACTN</name>
<keyword evidence="2" id="KW-1185">Reference proteome</keyword>
<dbReference type="RefSeq" id="WP_211468564.1">
    <property type="nucleotide sequence ID" value="NZ_JAGSXH010000044.1"/>
</dbReference>
<dbReference type="Proteomes" id="UP000677913">
    <property type="component" value="Unassembled WGS sequence"/>
</dbReference>